<dbReference type="InterPro" id="IPR007423">
    <property type="entry name" value="Sel_put"/>
</dbReference>
<evidence type="ECO:0000313" key="1">
    <source>
        <dbReference type="EMBL" id="MFC5346201.1"/>
    </source>
</evidence>
<dbReference type="Proteomes" id="UP001596152">
    <property type="component" value="Unassembled WGS sequence"/>
</dbReference>
<reference evidence="2" key="1">
    <citation type="journal article" date="2019" name="Int. J. Syst. Evol. Microbiol.">
        <title>The Global Catalogue of Microorganisms (GCM) 10K type strain sequencing project: providing services to taxonomists for standard genome sequencing and annotation.</title>
        <authorList>
            <consortium name="The Broad Institute Genomics Platform"/>
            <consortium name="The Broad Institute Genome Sequencing Center for Infectious Disease"/>
            <person name="Wu L."/>
            <person name="Ma J."/>
        </authorList>
    </citation>
    <scope>NUCLEOTIDE SEQUENCE [LARGE SCALE GENOMIC DNA]</scope>
    <source>
        <strain evidence="2">JCM 12125</strain>
    </source>
</reference>
<accession>A0ABW0FYE5</accession>
<protein>
    <submittedName>
        <fullName evidence="1">YbdD/YjiX family protein</fullName>
    </submittedName>
</protein>
<dbReference type="Pfam" id="PF04328">
    <property type="entry name" value="Sel_put"/>
    <property type="match status" value="1"/>
</dbReference>
<dbReference type="PANTHER" id="PTHR38453">
    <property type="entry name" value="CYTOPLASMIC PROTEIN-RELATED"/>
    <property type="match status" value="1"/>
</dbReference>
<evidence type="ECO:0000313" key="2">
    <source>
        <dbReference type="Proteomes" id="UP001596152"/>
    </source>
</evidence>
<dbReference type="PANTHER" id="PTHR38453:SF1">
    <property type="entry name" value="CYTOPLASMIC PROTEIN"/>
    <property type="match status" value="1"/>
</dbReference>
<dbReference type="EMBL" id="JBHSLF010000056">
    <property type="protein sequence ID" value="MFC5346201.1"/>
    <property type="molecule type" value="Genomic_DNA"/>
</dbReference>
<sequence length="77" mass="8607">MVAGRMIGSSWKDRLSSAGRCLCDSARLMVGVPNYDVYVAHMARTHPDQPPMTYEQFFRERQDARYGGGGKGGFRCC</sequence>
<name>A0ABW0FYE5_9CAUL</name>
<keyword evidence="2" id="KW-1185">Reference proteome</keyword>
<dbReference type="RefSeq" id="WP_374036717.1">
    <property type="nucleotide sequence ID" value="NZ_CP169082.1"/>
</dbReference>
<organism evidence="1 2">
    <name type="scientific">Brevundimonas staleyi</name>
    <dbReference type="NCBI Taxonomy" id="74326"/>
    <lineage>
        <taxon>Bacteria</taxon>
        <taxon>Pseudomonadati</taxon>
        <taxon>Pseudomonadota</taxon>
        <taxon>Alphaproteobacteria</taxon>
        <taxon>Caulobacterales</taxon>
        <taxon>Caulobacteraceae</taxon>
        <taxon>Brevundimonas</taxon>
    </lineage>
</organism>
<proteinExistence type="predicted"/>
<gene>
    <name evidence="1" type="ORF">ACFPIE_19980</name>
</gene>
<comment type="caution">
    <text evidence="1">The sequence shown here is derived from an EMBL/GenBank/DDBJ whole genome shotgun (WGS) entry which is preliminary data.</text>
</comment>